<evidence type="ECO:0000256" key="1">
    <source>
        <dbReference type="ARBA" id="ARBA00004141"/>
    </source>
</evidence>
<evidence type="ECO:0000256" key="5">
    <source>
        <dbReference type="SAM" id="SignalP"/>
    </source>
</evidence>
<evidence type="ECO:0000256" key="2">
    <source>
        <dbReference type="ARBA" id="ARBA00022692"/>
    </source>
</evidence>
<sequence>MTCRFILVISAAVKWVYSMEVFPTAVRGFGFSACFTVGRIGGMVAPFMRDLGIHTHFSVPTLVMGAAGVTGATAACFLPETLGADLPDTFEEADKLGSKLREIELEESTK</sequence>
<feature type="chain" id="PRO_5004737837" evidence="5">
    <location>
        <begin position="19"/>
        <end position="110"/>
    </location>
</feature>
<protein>
    <submittedName>
        <fullName evidence="6">Putative solute carrier family 22 organic anion/cation transporter</fullName>
    </submittedName>
</protein>
<proteinExistence type="evidence at transcript level"/>
<dbReference type="GO" id="GO:0016020">
    <property type="term" value="C:membrane"/>
    <property type="evidence" value="ECO:0007669"/>
    <property type="project" value="UniProtKB-SubCell"/>
</dbReference>
<keyword evidence="3" id="KW-1133">Transmembrane helix</keyword>
<dbReference type="InterPro" id="IPR036259">
    <property type="entry name" value="MFS_trans_sf"/>
</dbReference>
<evidence type="ECO:0000313" key="6">
    <source>
        <dbReference type="EMBL" id="JAB74209.1"/>
    </source>
</evidence>
<dbReference type="SUPFAM" id="SSF103473">
    <property type="entry name" value="MFS general substrate transporter"/>
    <property type="match status" value="1"/>
</dbReference>
<keyword evidence="4" id="KW-0472">Membrane</keyword>
<name>V5HAG1_IXORI</name>
<feature type="signal peptide" evidence="5">
    <location>
        <begin position="1"/>
        <end position="18"/>
    </location>
</feature>
<evidence type="ECO:0000256" key="3">
    <source>
        <dbReference type="ARBA" id="ARBA00022989"/>
    </source>
</evidence>
<comment type="subcellular location">
    <subcellularLocation>
        <location evidence="1">Membrane</location>
        <topology evidence="1">Multi-pass membrane protein</topology>
    </subcellularLocation>
</comment>
<dbReference type="Gene3D" id="1.20.1250.20">
    <property type="entry name" value="MFS general substrate transporter like domains"/>
    <property type="match status" value="1"/>
</dbReference>
<dbReference type="EMBL" id="GANP01010259">
    <property type="protein sequence ID" value="JAB74209.1"/>
    <property type="molecule type" value="mRNA"/>
</dbReference>
<accession>V5HAG1</accession>
<evidence type="ECO:0000256" key="4">
    <source>
        <dbReference type="ARBA" id="ARBA00023136"/>
    </source>
</evidence>
<dbReference type="AlphaFoldDB" id="V5HAG1"/>
<dbReference type="PANTHER" id="PTHR24064">
    <property type="entry name" value="SOLUTE CARRIER FAMILY 22 MEMBER"/>
    <property type="match status" value="1"/>
</dbReference>
<organism evidence="6">
    <name type="scientific">Ixodes ricinus</name>
    <name type="common">Common tick</name>
    <name type="synonym">Acarus ricinus</name>
    <dbReference type="NCBI Taxonomy" id="34613"/>
    <lineage>
        <taxon>Eukaryota</taxon>
        <taxon>Metazoa</taxon>
        <taxon>Ecdysozoa</taxon>
        <taxon>Arthropoda</taxon>
        <taxon>Chelicerata</taxon>
        <taxon>Arachnida</taxon>
        <taxon>Acari</taxon>
        <taxon>Parasitiformes</taxon>
        <taxon>Ixodida</taxon>
        <taxon>Ixodoidea</taxon>
        <taxon>Ixodidae</taxon>
        <taxon>Ixodinae</taxon>
        <taxon>Ixodes</taxon>
    </lineage>
</organism>
<keyword evidence="5" id="KW-0732">Signal</keyword>
<reference evidence="6" key="1">
    <citation type="journal article" date="2015" name="Sci. Rep.">
        <title>Tissue- and time-dependent transcription in Ixodes ricinus salivary glands and midguts when blood feeding on the vertebrate host.</title>
        <authorList>
            <person name="Kotsyfakis M."/>
            <person name="Schwarz A."/>
            <person name="Erhart J."/>
            <person name="Ribeiro J.M."/>
        </authorList>
    </citation>
    <scope>NUCLEOTIDE SEQUENCE</scope>
    <source>
        <tissue evidence="6">Salivary gland and midgut</tissue>
    </source>
</reference>
<keyword evidence="2" id="KW-0812">Transmembrane</keyword>